<reference evidence="1 2" key="1">
    <citation type="submission" date="2020-12" db="EMBL/GenBank/DDBJ databases">
        <title>Metabolic potential, ecology and presence of endohyphal bacteria is reflected in genomic diversity of Mucoromycotina.</title>
        <authorList>
            <person name="Muszewska A."/>
            <person name="Okrasinska A."/>
            <person name="Steczkiewicz K."/>
            <person name="Drgas O."/>
            <person name="Orlowska M."/>
            <person name="Perlinska-Lenart U."/>
            <person name="Aleksandrzak-Piekarczyk T."/>
            <person name="Szatraj K."/>
            <person name="Zielenkiewicz U."/>
            <person name="Pilsyk S."/>
            <person name="Malc E."/>
            <person name="Mieczkowski P."/>
            <person name="Kruszewska J.S."/>
            <person name="Biernat P."/>
            <person name="Pawlowska J."/>
        </authorList>
    </citation>
    <scope>NUCLEOTIDE SEQUENCE [LARGE SCALE GENOMIC DNA]</scope>
    <source>
        <strain evidence="1 2">CBS 142.35</strain>
    </source>
</reference>
<gene>
    <name evidence="1" type="ORF">INT45_003950</name>
</gene>
<dbReference type="OrthoDB" id="10401088at2759"/>
<dbReference type="Proteomes" id="UP000646827">
    <property type="component" value="Unassembled WGS sequence"/>
</dbReference>
<comment type="caution">
    <text evidence="1">The sequence shown here is derived from an EMBL/GenBank/DDBJ whole genome shotgun (WGS) entry which is preliminary data.</text>
</comment>
<keyword evidence="2" id="KW-1185">Reference proteome</keyword>
<evidence type="ECO:0000313" key="1">
    <source>
        <dbReference type="EMBL" id="KAG2218883.1"/>
    </source>
</evidence>
<organism evidence="1 2">
    <name type="scientific">Circinella minor</name>
    <dbReference type="NCBI Taxonomy" id="1195481"/>
    <lineage>
        <taxon>Eukaryota</taxon>
        <taxon>Fungi</taxon>
        <taxon>Fungi incertae sedis</taxon>
        <taxon>Mucoromycota</taxon>
        <taxon>Mucoromycotina</taxon>
        <taxon>Mucoromycetes</taxon>
        <taxon>Mucorales</taxon>
        <taxon>Lichtheimiaceae</taxon>
        <taxon>Circinella</taxon>
    </lineage>
</organism>
<evidence type="ECO:0000313" key="2">
    <source>
        <dbReference type="Proteomes" id="UP000646827"/>
    </source>
</evidence>
<dbReference type="AlphaFoldDB" id="A0A8H7RYG9"/>
<name>A0A8H7RYG9_9FUNG</name>
<proteinExistence type="predicted"/>
<sequence length="222" mass="25853">MLTRCTRLKTKLSTIDREKVLKVYDALLLDESTCWVLKVTKRQAIIEERTPWSVERKMREFVATLTYVQPSLSLILNTDDLNWVDYFNKEELNELKNSGQPLLQRVHSELKLKFEEIEKLVGLCMQTVTHKSALDVYNYGRLIDHHSVEQPLLAWLSQTLMQIANFFIPGAPTSTQNMLEIPLILKPWISKRKLSAVDEIERERLVEDLIQFILAGALNWVD</sequence>
<protein>
    <submittedName>
        <fullName evidence="1">Uncharacterized protein</fullName>
    </submittedName>
</protein>
<dbReference type="EMBL" id="JAEPRB010000206">
    <property type="protein sequence ID" value="KAG2218883.1"/>
    <property type="molecule type" value="Genomic_DNA"/>
</dbReference>
<accession>A0A8H7RYG9</accession>